<dbReference type="RefSeq" id="WP_104563441.1">
    <property type="nucleotide sequence ID" value="NZ_MDSK01000021.1"/>
</dbReference>
<dbReference type="Proteomes" id="UP000238049">
    <property type="component" value="Unassembled WGS sequence"/>
</dbReference>
<evidence type="ECO:0000313" key="1">
    <source>
        <dbReference type="EMBL" id="PPT95599.1"/>
    </source>
</evidence>
<evidence type="ECO:0000313" key="2">
    <source>
        <dbReference type="Proteomes" id="UP000238049"/>
    </source>
</evidence>
<reference evidence="1 2" key="1">
    <citation type="submission" date="2016-08" db="EMBL/GenBank/DDBJ databases">
        <title>Evolution of the type three secretion system and type three effector repertoires in Xanthomonas.</title>
        <authorList>
            <person name="Merda D."/>
            <person name="Briand M."/>
            <person name="Bosis E."/>
            <person name="Rousseau C."/>
            <person name="Portier P."/>
            <person name="Jacques M.-A."/>
            <person name="Fischer-Le Saux M."/>
        </authorList>
    </citation>
    <scope>NUCLEOTIDE SEQUENCE [LARGE SCALE GENOMIC DNA]</scope>
    <source>
        <strain evidence="1 2">CFBP 7409</strain>
    </source>
</reference>
<name>A0A2S6ZT43_9XANT</name>
<gene>
    <name evidence="1" type="ORF">XarbCFBP7409_17165</name>
</gene>
<dbReference type="AlphaFoldDB" id="A0A2S6ZT43"/>
<sequence>MRHLLPIDIPATLRRNMLVEQFLGSSPVDATYIRHIELRAANDSIEVWIHDVEDIGSEDYSDLHDFTYVDPDGPDAPAAIFADAASAVTYASTFLAADPSRWTNLGIAESEYLDYIRAGRPSRWPVAT</sequence>
<organism evidence="1 2">
    <name type="scientific">Xanthomonas arboricola pv. guizotiae</name>
    <dbReference type="NCBI Taxonomy" id="487867"/>
    <lineage>
        <taxon>Bacteria</taxon>
        <taxon>Pseudomonadati</taxon>
        <taxon>Pseudomonadota</taxon>
        <taxon>Gammaproteobacteria</taxon>
        <taxon>Lysobacterales</taxon>
        <taxon>Lysobacteraceae</taxon>
        <taxon>Xanthomonas</taxon>
    </lineage>
</organism>
<protein>
    <submittedName>
        <fullName evidence="1">Uncharacterized protein</fullName>
    </submittedName>
</protein>
<proteinExistence type="predicted"/>
<dbReference type="EMBL" id="MDSL01000044">
    <property type="protein sequence ID" value="PPT95599.1"/>
    <property type="molecule type" value="Genomic_DNA"/>
</dbReference>
<comment type="caution">
    <text evidence="1">The sequence shown here is derived from an EMBL/GenBank/DDBJ whole genome shotgun (WGS) entry which is preliminary data.</text>
</comment>
<accession>A0A2S6ZT43</accession>